<dbReference type="GO" id="GO:0016151">
    <property type="term" value="F:nickel cation binding"/>
    <property type="evidence" value="ECO:0007669"/>
    <property type="project" value="UniProtKB-UniRule"/>
</dbReference>
<dbReference type="PANTHER" id="PTHR36566:SF1">
    <property type="entry name" value="PYRIDINIUM-3,5-BISTHIOCARBOXYLIC ACID MONONUCLEOTIDE NICKEL INSERTION PROTEIN"/>
    <property type="match status" value="1"/>
</dbReference>
<feature type="compositionally biased region" description="Basic and acidic residues" evidence="3">
    <location>
        <begin position="84"/>
        <end position="103"/>
    </location>
</feature>
<evidence type="ECO:0000313" key="5">
    <source>
        <dbReference type="Proteomes" id="UP000623172"/>
    </source>
</evidence>
<dbReference type="Gene3D" id="3.30.70.1380">
    <property type="entry name" value="Transcriptional regulatory protein pf0864 domain like"/>
    <property type="match status" value="1"/>
</dbReference>
<dbReference type="NCBIfam" id="TIGR00299">
    <property type="entry name" value="nickel pincer cofactor biosynthesis protein LarC"/>
    <property type="match status" value="1"/>
</dbReference>
<name>A0A926D665_9FIRM</name>
<comment type="similarity">
    <text evidence="2">Belongs to the LarC family.</text>
</comment>
<keyword evidence="2" id="KW-0456">Lyase</keyword>
<organism evidence="4 5">
    <name type="scientific">Gehongia tenuis</name>
    <dbReference type="NCBI Taxonomy" id="2763655"/>
    <lineage>
        <taxon>Bacteria</taxon>
        <taxon>Bacillati</taxon>
        <taxon>Bacillota</taxon>
        <taxon>Clostridia</taxon>
        <taxon>Christensenellales</taxon>
        <taxon>Christensenellaceae</taxon>
        <taxon>Gehongia</taxon>
    </lineage>
</organism>
<feature type="region of interest" description="Disordered" evidence="3">
    <location>
        <begin position="84"/>
        <end position="113"/>
    </location>
</feature>
<evidence type="ECO:0000256" key="1">
    <source>
        <dbReference type="ARBA" id="ARBA00022596"/>
    </source>
</evidence>
<keyword evidence="1 2" id="KW-0533">Nickel</keyword>
<protein>
    <recommendedName>
        <fullName evidence="2">Pyridinium-3,5-bisthiocarboxylic acid mononucleotide nickel insertion protein</fullName>
        <shortName evidence="2">P2TMN nickel insertion protein</shortName>
        <ecNumber evidence="2">4.99.1.12</ecNumber>
    </recommendedName>
    <alternativeName>
        <fullName evidence="2">Nickel-pincer cofactor biosynthesis protein LarC</fullName>
    </alternativeName>
</protein>
<dbReference type="Proteomes" id="UP000623172">
    <property type="component" value="Unassembled WGS sequence"/>
</dbReference>
<evidence type="ECO:0000313" key="4">
    <source>
        <dbReference type="EMBL" id="MBC8531971.1"/>
    </source>
</evidence>
<accession>A0A926D665</accession>
<keyword evidence="5" id="KW-1185">Reference proteome</keyword>
<proteinExistence type="inferred from homology"/>
<dbReference type="PANTHER" id="PTHR36566">
    <property type="entry name" value="NICKEL INSERTION PROTEIN-RELATED"/>
    <property type="match status" value="1"/>
</dbReference>
<comment type="function">
    <text evidence="2">Involved in the biosynthesis of a nickel-pincer cofactor ((SCS)Ni(II) pincer complex). Binds Ni(2+), and functions in nickel delivery to pyridinium-3,5-bisthiocarboxylic acid mononucleotide (P2TMN), to form the mature cofactor. Is thus probably required for the activation of nickel-pincer cofactor-dependent enzymes.</text>
</comment>
<dbReference type="GO" id="GO:0016829">
    <property type="term" value="F:lyase activity"/>
    <property type="evidence" value="ECO:0007669"/>
    <property type="project" value="UniProtKB-UniRule"/>
</dbReference>
<dbReference type="InterPro" id="IPR002822">
    <property type="entry name" value="Ni_insertion"/>
</dbReference>
<dbReference type="EC" id="4.99.1.12" evidence="2"/>
<evidence type="ECO:0000256" key="2">
    <source>
        <dbReference type="HAMAP-Rule" id="MF_01074"/>
    </source>
</evidence>
<dbReference type="AlphaFoldDB" id="A0A926D665"/>
<comment type="catalytic activity">
    <reaction evidence="2">
        <text>Ni(II)-pyridinium-3,5-bisthiocarboxylate mononucleotide = pyridinium-3,5-bisthiocarboxylate mononucleotide + Ni(2+)</text>
        <dbReference type="Rhea" id="RHEA:54784"/>
        <dbReference type="ChEBI" id="CHEBI:49786"/>
        <dbReference type="ChEBI" id="CHEBI:137372"/>
        <dbReference type="ChEBI" id="CHEBI:137373"/>
        <dbReference type="EC" id="4.99.1.12"/>
    </reaction>
</comment>
<dbReference type="EMBL" id="JACRSR010000003">
    <property type="protein sequence ID" value="MBC8531971.1"/>
    <property type="molecule type" value="Genomic_DNA"/>
</dbReference>
<gene>
    <name evidence="2 4" type="primary">larC</name>
    <name evidence="4" type="ORF">H8696_08945</name>
</gene>
<dbReference type="HAMAP" id="MF_01074">
    <property type="entry name" value="LarC"/>
    <property type="match status" value="1"/>
</dbReference>
<dbReference type="GO" id="GO:0051604">
    <property type="term" value="P:protein maturation"/>
    <property type="evidence" value="ECO:0007669"/>
    <property type="project" value="UniProtKB-UniRule"/>
</dbReference>
<evidence type="ECO:0000256" key="3">
    <source>
        <dbReference type="SAM" id="MobiDB-lite"/>
    </source>
</evidence>
<dbReference type="RefSeq" id="WP_249316850.1">
    <property type="nucleotide sequence ID" value="NZ_JACRSR010000003.1"/>
</dbReference>
<reference evidence="4" key="1">
    <citation type="submission" date="2020-08" db="EMBL/GenBank/DDBJ databases">
        <title>Genome public.</title>
        <authorList>
            <person name="Liu C."/>
            <person name="Sun Q."/>
        </authorList>
    </citation>
    <scope>NUCLEOTIDE SEQUENCE</scope>
    <source>
        <strain evidence="4">NSJ-53</strain>
    </source>
</reference>
<sequence length="430" mass="47383">MRTLYMDCYSGISGDMTLGALLDLGADQAEFLKRLSQLGLEDEYRITIRKDVKMGITGTKVRVDLLDGQVNGGVDVDIAKHDEEHHHGHAHSHEHEHEHAHEHGGHHHHQHRGLSDILRILENSGLPGPVKVHASAIFLRLAHAEAHVHGTTPEEVHFHEVGAVDALVDIVGSAILMDMLGIERVISGPVNVGSGTVKCAHGIMPVPAPATAELLIGVPTYAGGRGERTTPTGAAILTHYCGKFESMPVMQVKAFGYGIGHKDFEVANCLRVALAEETEEVPGRTVAVLEANLDDMTGEMFGFLMDRLMEEGALDVTFQQVMMKKNRPGVLVSVVCEPGQRIYLTKILMEESTTLGVRSSIWEREVAPRSFKELDTPWGMVRAKLAKDGFTLEYEDLKRIAQEKNLPLPEIYRRLYAYGEKTLGKDEHSL</sequence>
<comment type="caution">
    <text evidence="4">The sequence shown here is derived from an EMBL/GenBank/DDBJ whole genome shotgun (WGS) entry which is preliminary data.</text>
</comment>
<dbReference type="Pfam" id="PF01969">
    <property type="entry name" value="Ni_insertion"/>
    <property type="match status" value="1"/>
</dbReference>